<proteinExistence type="predicted"/>
<evidence type="ECO:0000313" key="2">
    <source>
        <dbReference type="EMBL" id="PKL72590.1"/>
    </source>
</evidence>
<keyword evidence="1" id="KW-0472">Membrane</keyword>
<organism evidence="2 3">
    <name type="scientific">Candidatus Kuenenbacteria bacterium HGW-Kuenenbacteria-1</name>
    <dbReference type="NCBI Taxonomy" id="2013812"/>
    <lineage>
        <taxon>Bacteria</taxon>
        <taxon>Candidatus Kueneniibacteriota</taxon>
    </lineage>
</organism>
<gene>
    <name evidence="2" type="ORF">CVV26_01095</name>
</gene>
<sequence length="73" mass="8394">MKPGGKIALFEYTLAPNEKFSKLEMKMLDLVIEGSAMMGLKDFRHDQFTGPFIKVCLAFFIFLGLRYGWDVLK</sequence>
<protein>
    <submittedName>
        <fullName evidence="2">Uncharacterized protein</fullName>
    </submittedName>
</protein>
<reference evidence="2 3" key="1">
    <citation type="journal article" date="2017" name="ISME J.">
        <title>Potential for microbial H2 and metal transformations associated with novel bacteria and archaea in deep terrestrial subsurface sediments.</title>
        <authorList>
            <person name="Hernsdorf A.W."/>
            <person name="Amano Y."/>
            <person name="Miyakawa K."/>
            <person name="Ise K."/>
            <person name="Suzuki Y."/>
            <person name="Anantharaman K."/>
            <person name="Probst A."/>
            <person name="Burstein D."/>
            <person name="Thomas B.C."/>
            <person name="Banfield J.F."/>
        </authorList>
    </citation>
    <scope>NUCLEOTIDE SEQUENCE [LARGE SCALE GENOMIC DNA]</scope>
    <source>
        <strain evidence="2">HGW-Kuenenbacteria-1</strain>
    </source>
</reference>
<evidence type="ECO:0000256" key="1">
    <source>
        <dbReference type="SAM" id="Phobius"/>
    </source>
</evidence>
<feature type="transmembrane region" description="Helical" evidence="1">
    <location>
        <begin position="48"/>
        <end position="69"/>
    </location>
</feature>
<keyword evidence="1" id="KW-1133">Transmembrane helix</keyword>
<accession>A0A2N1UP05</accession>
<comment type="caution">
    <text evidence="2">The sequence shown here is derived from an EMBL/GenBank/DDBJ whole genome shotgun (WGS) entry which is preliminary data.</text>
</comment>
<keyword evidence="1" id="KW-0812">Transmembrane</keyword>
<evidence type="ECO:0000313" key="3">
    <source>
        <dbReference type="Proteomes" id="UP000233414"/>
    </source>
</evidence>
<dbReference type="EMBL" id="PGYQ01000002">
    <property type="protein sequence ID" value="PKL72590.1"/>
    <property type="molecule type" value="Genomic_DNA"/>
</dbReference>
<dbReference type="AlphaFoldDB" id="A0A2N1UP05"/>
<dbReference type="Proteomes" id="UP000233414">
    <property type="component" value="Unassembled WGS sequence"/>
</dbReference>
<name>A0A2N1UP05_9BACT</name>